<keyword evidence="8 10" id="KW-0472">Membrane</keyword>
<keyword evidence="7 10" id="KW-1133">Transmembrane helix</keyword>
<dbReference type="GO" id="GO:0140359">
    <property type="term" value="F:ABC-type transporter activity"/>
    <property type="evidence" value="ECO:0007669"/>
    <property type="project" value="InterPro"/>
</dbReference>
<evidence type="ECO:0000313" key="12">
    <source>
        <dbReference type="EMBL" id="KAF7493214.1"/>
    </source>
</evidence>
<accession>A0A834VFJ2</accession>
<comment type="similarity">
    <text evidence="2">Belongs to the ABC transporter superfamily. ABCG family. Eye pigment precursor importer (TC 3.A.1.204) subfamily.</text>
</comment>
<evidence type="ECO:0000313" key="14">
    <source>
        <dbReference type="Proteomes" id="UP000070412"/>
    </source>
</evidence>
<dbReference type="EMBL" id="WVUK01000056">
    <property type="protein sequence ID" value="KAF7493214.1"/>
    <property type="molecule type" value="Genomic_DNA"/>
</dbReference>
<reference evidence="13" key="3">
    <citation type="submission" date="2022-06" db="UniProtKB">
        <authorList>
            <consortium name="EnsemblMetazoa"/>
        </authorList>
    </citation>
    <scope>IDENTIFICATION</scope>
</reference>
<dbReference type="GO" id="GO:0005524">
    <property type="term" value="F:ATP binding"/>
    <property type="evidence" value="ECO:0007669"/>
    <property type="project" value="UniProtKB-KW"/>
</dbReference>
<sequence>MSCYEEQSHNNCDNQKNIDDINLNDPIHRLYESSIDIFNSDENLPCSHKDPRLNYDFSTEIDSKHSHINARQNSDYMIDYEDYEMKPLSNEIELIFRQISHSITSETIEDKQILKDIDGYASPGQILAVMGPSGSGKTTFLNILSGRTKSCSGEILLNGQLMNKQLRRKMCYVLQQDIFFPNLTLKQTLMNFKCALFNDIYRLVVSYSARLRLSDSISDKEKFKAVERIIEELQLKNCQDTIIGDFCKRGLSGGEKKRANIACELITNPSVLLVDVSLRSFMEPTSGLDSCTAYNLIKLLKNFASKNKKTLVMSIHQPSSQMFYLLDNLLLLGDGELAYFGNVKGIIPFFKTIGFTFDLHYNPAEFVLEKIMNPQLHKKIVEEARKLSKFPHHHHHHHHQHHHHHHHHQQNHHEAKSIDDEGNSQTNHSNSPIAMPKIDSWKKDSLKSIEINDHIEDHQNSHIFHDNDSGRSSWSEPDRCSTFSSISSSFKEEILHNKTKQRKWPTSFWTQIKVLTERNFVESKHRMLSKLNWIQTIILAIVAGLIWFQIERKEETLNDIRGWMFFTTTYWMLFGLFQALVSFPPEREVINKERWSGAYRLSSYYIAKMIGELPLTIALPTVFFIISYPMLGCHSIITFLYLWFFLIISTICAQSFGLFIGATCYDLEVSVTISALYSLSTMLFAGYYTSMPAWLSWGRYFSIVFYSFQNMQIIEFKHSNIVCSESVSKFASCQNSSMISLNPFIDFGELELQLDPMNMNSKPLPLWFNSLMLILFLIVFRSAAYLVLRFARKPFSS</sequence>
<evidence type="ECO:0000256" key="9">
    <source>
        <dbReference type="SAM" id="MobiDB-lite"/>
    </source>
</evidence>
<evidence type="ECO:0000256" key="5">
    <source>
        <dbReference type="ARBA" id="ARBA00022741"/>
    </source>
</evidence>
<evidence type="ECO:0000256" key="4">
    <source>
        <dbReference type="ARBA" id="ARBA00022692"/>
    </source>
</evidence>
<name>A0A834VFJ2_SARSC</name>
<evidence type="ECO:0000256" key="3">
    <source>
        <dbReference type="ARBA" id="ARBA00022448"/>
    </source>
</evidence>
<reference evidence="14" key="1">
    <citation type="journal article" date="2020" name="PLoS Negl. Trop. Dis.">
        <title>High-quality nuclear genome for Sarcoptes scabiei-A critical resource for a neglected parasite.</title>
        <authorList>
            <person name="Korhonen P.K."/>
            <person name="Gasser R.B."/>
            <person name="Ma G."/>
            <person name="Wang T."/>
            <person name="Stroehlein A.J."/>
            <person name="Young N.D."/>
            <person name="Ang C.S."/>
            <person name="Fernando D.D."/>
            <person name="Lu H.C."/>
            <person name="Taylor S."/>
            <person name="Reynolds S.L."/>
            <person name="Mofiz E."/>
            <person name="Najaraj S.H."/>
            <person name="Gowda H."/>
            <person name="Madugundu A."/>
            <person name="Renuse S."/>
            <person name="Holt D."/>
            <person name="Pandey A."/>
            <person name="Papenfuss A.T."/>
            <person name="Fischer K."/>
        </authorList>
    </citation>
    <scope>NUCLEOTIDE SEQUENCE [LARGE SCALE GENOMIC DNA]</scope>
</reference>
<dbReference type="EnsemblMetazoa" id="SSS_3389s_mrna">
    <property type="protein sequence ID" value="KAF7493214.1"/>
    <property type="gene ID" value="SSS_3389"/>
</dbReference>
<dbReference type="Gene3D" id="3.40.50.300">
    <property type="entry name" value="P-loop containing nucleotide triphosphate hydrolases"/>
    <property type="match status" value="1"/>
</dbReference>
<dbReference type="InterPro" id="IPR017871">
    <property type="entry name" value="ABC_transporter-like_CS"/>
</dbReference>
<keyword evidence="5" id="KW-0547">Nucleotide-binding</keyword>
<dbReference type="InterPro" id="IPR050352">
    <property type="entry name" value="ABCG_transporters"/>
</dbReference>
<dbReference type="PROSITE" id="PS50893">
    <property type="entry name" value="ABC_TRANSPORTER_2"/>
    <property type="match status" value="1"/>
</dbReference>
<protein>
    <submittedName>
        <fullName evidence="12">ATP-binding cassette sub-family G member 2</fullName>
    </submittedName>
</protein>
<dbReference type="Pfam" id="PF00005">
    <property type="entry name" value="ABC_tran"/>
    <property type="match status" value="1"/>
</dbReference>
<feature type="transmembrane region" description="Helical" evidence="10">
    <location>
        <begin position="640"/>
        <end position="662"/>
    </location>
</feature>
<dbReference type="InterPro" id="IPR003439">
    <property type="entry name" value="ABC_transporter-like_ATP-bd"/>
</dbReference>
<dbReference type="GO" id="GO:0016887">
    <property type="term" value="F:ATP hydrolysis activity"/>
    <property type="evidence" value="ECO:0007669"/>
    <property type="project" value="InterPro"/>
</dbReference>
<keyword evidence="4 10" id="KW-0812">Transmembrane</keyword>
<feature type="transmembrane region" description="Helical" evidence="10">
    <location>
        <begin position="766"/>
        <end position="788"/>
    </location>
</feature>
<comment type="subcellular location">
    <subcellularLocation>
        <location evidence="1">Membrane</location>
        <topology evidence="1">Multi-pass membrane protein</topology>
    </subcellularLocation>
</comment>
<feature type="domain" description="ABC transporter" evidence="11">
    <location>
        <begin position="94"/>
        <end position="359"/>
    </location>
</feature>
<dbReference type="PROSITE" id="PS00211">
    <property type="entry name" value="ABC_TRANSPORTER_1"/>
    <property type="match status" value="1"/>
</dbReference>
<dbReference type="Proteomes" id="UP000070412">
    <property type="component" value="Unassembled WGS sequence"/>
</dbReference>
<evidence type="ECO:0000256" key="6">
    <source>
        <dbReference type="ARBA" id="ARBA00022840"/>
    </source>
</evidence>
<dbReference type="SMART" id="SM00382">
    <property type="entry name" value="AAA"/>
    <property type="match status" value="1"/>
</dbReference>
<evidence type="ECO:0000256" key="10">
    <source>
        <dbReference type="SAM" id="Phobius"/>
    </source>
</evidence>
<gene>
    <name evidence="12" type="ORF">SSS_3389</name>
</gene>
<feature type="compositionally biased region" description="Basic residues" evidence="9">
    <location>
        <begin position="390"/>
        <end position="410"/>
    </location>
</feature>
<dbReference type="PANTHER" id="PTHR48041:SF63">
    <property type="entry name" value="EARLY GENE AT 23, ISOFORM C"/>
    <property type="match status" value="1"/>
</dbReference>
<dbReference type="InterPro" id="IPR043926">
    <property type="entry name" value="ABCG_dom"/>
</dbReference>
<dbReference type="InterPro" id="IPR027417">
    <property type="entry name" value="P-loop_NTPase"/>
</dbReference>
<feature type="transmembrane region" description="Helical" evidence="10">
    <location>
        <begin position="669"/>
        <end position="688"/>
    </location>
</feature>
<reference evidence="12" key="2">
    <citation type="submission" date="2020-01" db="EMBL/GenBank/DDBJ databases">
        <authorList>
            <person name="Korhonen P.K.K."/>
            <person name="Guangxu M.G."/>
            <person name="Wang T.W."/>
            <person name="Stroehlein A.J.S."/>
            <person name="Young N.D."/>
            <person name="Ang C.-S.A."/>
            <person name="Fernando D.W.F."/>
            <person name="Lu H.L."/>
            <person name="Taylor S.T."/>
            <person name="Ehtesham M.E.M."/>
            <person name="Najaraj S.H.N."/>
            <person name="Harsha G.H.G."/>
            <person name="Madugundu A.M."/>
            <person name="Renuse S.R."/>
            <person name="Holt D.H."/>
            <person name="Pandey A.P."/>
            <person name="Papenfuss A.P."/>
            <person name="Gasser R.B.G."/>
            <person name="Fischer K.F."/>
        </authorList>
    </citation>
    <scope>NUCLEOTIDE SEQUENCE</scope>
    <source>
        <strain evidence="12">SSS_KF_BRIS2020</strain>
    </source>
</reference>
<dbReference type="InterPro" id="IPR003593">
    <property type="entry name" value="AAA+_ATPase"/>
</dbReference>
<feature type="transmembrane region" description="Helical" evidence="10">
    <location>
        <begin position="562"/>
        <end position="583"/>
    </location>
</feature>
<dbReference type="GO" id="GO:0005886">
    <property type="term" value="C:plasma membrane"/>
    <property type="evidence" value="ECO:0007669"/>
    <property type="project" value="TreeGrafter"/>
</dbReference>
<proteinExistence type="inferred from homology"/>
<dbReference type="InterPro" id="IPR013525">
    <property type="entry name" value="ABC2_TM"/>
</dbReference>
<feature type="transmembrane region" description="Helical" evidence="10">
    <location>
        <begin position="604"/>
        <end position="628"/>
    </location>
</feature>
<evidence type="ECO:0000256" key="8">
    <source>
        <dbReference type="ARBA" id="ARBA00023136"/>
    </source>
</evidence>
<keyword evidence="6 12" id="KW-0067">ATP-binding</keyword>
<evidence type="ECO:0000259" key="11">
    <source>
        <dbReference type="PROSITE" id="PS50893"/>
    </source>
</evidence>
<dbReference type="AlphaFoldDB" id="A0A834VFJ2"/>
<feature type="region of interest" description="Disordered" evidence="9">
    <location>
        <begin position="390"/>
        <end position="437"/>
    </location>
</feature>
<organism evidence="12">
    <name type="scientific">Sarcoptes scabiei</name>
    <name type="common">Itch mite</name>
    <name type="synonym">Acarus scabiei</name>
    <dbReference type="NCBI Taxonomy" id="52283"/>
    <lineage>
        <taxon>Eukaryota</taxon>
        <taxon>Metazoa</taxon>
        <taxon>Ecdysozoa</taxon>
        <taxon>Arthropoda</taxon>
        <taxon>Chelicerata</taxon>
        <taxon>Arachnida</taxon>
        <taxon>Acari</taxon>
        <taxon>Acariformes</taxon>
        <taxon>Sarcoptiformes</taxon>
        <taxon>Astigmata</taxon>
        <taxon>Psoroptidia</taxon>
        <taxon>Sarcoptoidea</taxon>
        <taxon>Sarcoptidae</taxon>
        <taxon>Sarcoptinae</taxon>
        <taxon>Sarcoptes</taxon>
    </lineage>
</organism>
<keyword evidence="14" id="KW-1185">Reference proteome</keyword>
<feature type="compositionally biased region" description="Polar residues" evidence="9">
    <location>
        <begin position="423"/>
        <end position="432"/>
    </location>
</feature>
<keyword evidence="3" id="KW-0813">Transport</keyword>
<feature type="transmembrane region" description="Helical" evidence="10">
    <location>
        <begin position="531"/>
        <end position="550"/>
    </location>
</feature>
<evidence type="ECO:0000256" key="7">
    <source>
        <dbReference type="ARBA" id="ARBA00022989"/>
    </source>
</evidence>
<evidence type="ECO:0000256" key="2">
    <source>
        <dbReference type="ARBA" id="ARBA00005814"/>
    </source>
</evidence>
<evidence type="ECO:0000256" key="1">
    <source>
        <dbReference type="ARBA" id="ARBA00004141"/>
    </source>
</evidence>
<dbReference type="SUPFAM" id="SSF52540">
    <property type="entry name" value="P-loop containing nucleoside triphosphate hydrolases"/>
    <property type="match status" value="1"/>
</dbReference>
<dbReference type="Pfam" id="PF01061">
    <property type="entry name" value="ABC2_membrane"/>
    <property type="match status" value="1"/>
</dbReference>
<dbReference type="PANTHER" id="PTHR48041">
    <property type="entry name" value="ABC TRANSPORTER G FAMILY MEMBER 28"/>
    <property type="match status" value="1"/>
</dbReference>
<dbReference type="Pfam" id="PF19055">
    <property type="entry name" value="ABC2_membrane_7"/>
    <property type="match status" value="1"/>
</dbReference>
<evidence type="ECO:0000313" key="13">
    <source>
        <dbReference type="EnsemblMetazoa" id="KAF7493214.1"/>
    </source>
</evidence>
<dbReference type="OrthoDB" id="66620at2759"/>